<dbReference type="Proteomes" id="UP000250028">
    <property type="component" value="Unassembled WGS sequence"/>
</dbReference>
<gene>
    <name evidence="2" type="ORF">SAMN04489750_3712</name>
</gene>
<evidence type="ECO:0000313" key="2">
    <source>
        <dbReference type="EMBL" id="SSA36320.1"/>
    </source>
</evidence>
<reference evidence="3" key="1">
    <citation type="submission" date="2016-10" db="EMBL/GenBank/DDBJ databases">
        <authorList>
            <person name="Varghese N."/>
            <person name="Submissions S."/>
        </authorList>
    </citation>
    <scope>NUCLEOTIDE SEQUENCE [LARGE SCALE GENOMIC DNA]</scope>
    <source>
        <strain evidence="3">DSM 22951</strain>
    </source>
</reference>
<feature type="transmembrane region" description="Helical" evidence="1">
    <location>
        <begin position="45"/>
        <end position="66"/>
    </location>
</feature>
<dbReference type="EMBL" id="UESZ01000001">
    <property type="protein sequence ID" value="SSA36320.1"/>
    <property type="molecule type" value="Genomic_DNA"/>
</dbReference>
<evidence type="ECO:0000256" key="1">
    <source>
        <dbReference type="SAM" id="Phobius"/>
    </source>
</evidence>
<feature type="transmembrane region" description="Helical" evidence="1">
    <location>
        <begin position="78"/>
        <end position="97"/>
    </location>
</feature>
<proteinExistence type="predicted"/>
<evidence type="ECO:0000313" key="3">
    <source>
        <dbReference type="Proteomes" id="UP000250028"/>
    </source>
</evidence>
<feature type="transmembrane region" description="Helical" evidence="1">
    <location>
        <begin position="109"/>
        <end position="132"/>
    </location>
</feature>
<sequence>MKKAYDERQMAVRHRAGDRALVFLSLLVLLNGAWVQWRGPWATPLSQALLVVALAGAVYGVAVAWSDAFFEPGRDPRTSLAVCAFLSILGLIGFVMWGTSESGWLGDQAVVWLAQLVLYVPLGLTLAARWMLDRQRKVGQE</sequence>
<dbReference type="RefSeq" id="WP_109688194.1">
    <property type="nucleotide sequence ID" value="NZ_QGDN01000001.1"/>
</dbReference>
<keyword evidence="1" id="KW-1133">Transmembrane helix</keyword>
<protein>
    <submittedName>
        <fullName evidence="2">Uncharacterized protein</fullName>
    </submittedName>
</protein>
<keyword evidence="3" id="KW-1185">Reference proteome</keyword>
<accession>A0A2Y8ZVC3</accession>
<dbReference type="AlphaFoldDB" id="A0A2Y8ZVC3"/>
<keyword evidence="1" id="KW-0812">Transmembrane</keyword>
<organism evidence="2 3">
    <name type="scientific">Branchiibius hedensis</name>
    <dbReference type="NCBI Taxonomy" id="672460"/>
    <lineage>
        <taxon>Bacteria</taxon>
        <taxon>Bacillati</taxon>
        <taxon>Actinomycetota</taxon>
        <taxon>Actinomycetes</taxon>
        <taxon>Micrococcales</taxon>
        <taxon>Dermacoccaceae</taxon>
        <taxon>Branchiibius</taxon>
    </lineage>
</organism>
<name>A0A2Y8ZVC3_9MICO</name>
<keyword evidence="1" id="KW-0472">Membrane</keyword>